<keyword evidence="3" id="KW-0479">Metal-binding</keyword>
<dbReference type="GO" id="GO:0016702">
    <property type="term" value="F:oxidoreductase activity, acting on single donors with incorporation of molecular oxygen, incorporation of two atoms of oxygen"/>
    <property type="evidence" value="ECO:0007669"/>
    <property type="project" value="UniProtKB-ARBA"/>
</dbReference>
<evidence type="ECO:0000256" key="4">
    <source>
        <dbReference type="ARBA" id="ARBA00022833"/>
    </source>
</evidence>
<dbReference type="PIRSF" id="PIRSF006157">
    <property type="entry name" value="Doxgns_DODA"/>
    <property type="match status" value="1"/>
</dbReference>
<keyword evidence="4" id="KW-0862">Zinc</keyword>
<dbReference type="CDD" id="cd07363">
    <property type="entry name" value="45_DOPA_Dioxygenase"/>
    <property type="match status" value="1"/>
</dbReference>
<comment type="cofactor">
    <cofactor evidence="1">
        <name>Zn(2+)</name>
        <dbReference type="ChEBI" id="CHEBI:29105"/>
    </cofactor>
</comment>
<keyword evidence="5" id="KW-0560">Oxidoreductase</keyword>
<evidence type="ECO:0000313" key="7">
    <source>
        <dbReference type="EMBL" id="CAH7675388.1"/>
    </source>
</evidence>
<dbReference type="GO" id="GO:0008270">
    <property type="term" value="F:zinc ion binding"/>
    <property type="evidence" value="ECO:0007669"/>
    <property type="project" value="InterPro"/>
</dbReference>
<protein>
    <submittedName>
        <fullName evidence="7">Extradiol ring-cleavage dioxygenase, class III enzyme, subunit B</fullName>
    </submittedName>
</protein>
<evidence type="ECO:0000256" key="5">
    <source>
        <dbReference type="ARBA" id="ARBA00023002"/>
    </source>
</evidence>
<dbReference type="AlphaFoldDB" id="A0AAV0AY74"/>
<keyword evidence="8" id="KW-1185">Reference proteome</keyword>
<organism evidence="7 8">
    <name type="scientific">Phakopsora pachyrhizi</name>
    <name type="common">Asian soybean rust disease fungus</name>
    <dbReference type="NCBI Taxonomy" id="170000"/>
    <lineage>
        <taxon>Eukaryota</taxon>
        <taxon>Fungi</taxon>
        <taxon>Dikarya</taxon>
        <taxon>Basidiomycota</taxon>
        <taxon>Pucciniomycotina</taxon>
        <taxon>Pucciniomycetes</taxon>
        <taxon>Pucciniales</taxon>
        <taxon>Phakopsoraceae</taxon>
        <taxon>Phakopsora</taxon>
    </lineage>
</organism>
<proteinExistence type="inferred from homology"/>
<evidence type="ECO:0000256" key="1">
    <source>
        <dbReference type="ARBA" id="ARBA00001947"/>
    </source>
</evidence>
<dbReference type="PANTHER" id="PTHR30096">
    <property type="entry name" value="4,5-DOPA DIOXYGENASE EXTRADIOL-LIKE PROTEIN"/>
    <property type="match status" value="1"/>
</dbReference>
<dbReference type="PANTHER" id="PTHR30096:SF0">
    <property type="entry name" value="4,5-DOPA DIOXYGENASE EXTRADIOL-LIKE PROTEIN"/>
    <property type="match status" value="1"/>
</dbReference>
<dbReference type="Gene3D" id="3.40.830.10">
    <property type="entry name" value="LigB-like"/>
    <property type="match status" value="1"/>
</dbReference>
<dbReference type="InterPro" id="IPR004183">
    <property type="entry name" value="Xdiol_dOase_suB"/>
</dbReference>
<dbReference type="GO" id="GO:0008198">
    <property type="term" value="F:ferrous iron binding"/>
    <property type="evidence" value="ECO:0007669"/>
    <property type="project" value="InterPro"/>
</dbReference>
<dbReference type="Pfam" id="PF02900">
    <property type="entry name" value="LigB"/>
    <property type="match status" value="1"/>
</dbReference>
<dbReference type="Proteomes" id="UP001153365">
    <property type="component" value="Unassembled WGS sequence"/>
</dbReference>
<sequence>MSLSTIEGWRKALNGLPSRQEGDGKPIPTFYFAHGHPGTLVEMRSKPFKMASSSNGELRDFLIDFGPKLIEKYRPKALVVFSAHWETNGHIKVTDYGEDQPLLRDYYGFPDHAYSVEWHSDGSTELTDKVISCLIRAGIMAKRTLRSEPRGEDGVTGPASGLDHGVFIPFNLMFPEAVKKRFQIPVVQVSIAGSLKPADEIKLGQAISSLRHEGVLILAGGLTIHNFRRFEEWDAEKASKPVKEFELAIVEASLKKDGEERLKSLKDLTKLPGFRLACPREEHFAPIWIAAGAGSDQGQSQILCDLHGSKTIAYGVVA</sequence>
<name>A0AAV0AY74_PHAPC</name>
<evidence type="ECO:0000256" key="3">
    <source>
        <dbReference type="ARBA" id="ARBA00022723"/>
    </source>
</evidence>
<evidence type="ECO:0000256" key="2">
    <source>
        <dbReference type="ARBA" id="ARBA00007581"/>
    </source>
</evidence>
<keyword evidence="7" id="KW-0223">Dioxygenase</keyword>
<reference evidence="7" key="1">
    <citation type="submission" date="2022-06" db="EMBL/GenBank/DDBJ databases">
        <authorList>
            <consortium name="SYNGENTA / RWTH Aachen University"/>
        </authorList>
    </citation>
    <scope>NUCLEOTIDE SEQUENCE</scope>
</reference>
<accession>A0AAV0AY74</accession>
<dbReference type="EMBL" id="CALTRL010002322">
    <property type="protein sequence ID" value="CAH7675388.1"/>
    <property type="molecule type" value="Genomic_DNA"/>
</dbReference>
<dbReference type="SUPFAM" id="SSF53213">
    <property type="entry name" value="LigB-like"/>
    <property type="match status" value="1"/>
</dbReference>
<evidence type="ECO:0000313" key="8">
    <source>
        <dbReference type="Proteomes" id="UP001153365"/>
    </source>
</evidence>
<evidence type="ECO:0000259" key="6">
    <source>
        <dbReference type="Pfam" id="PF02900"/>
    </source>
</evidence>
<gene>
    <name evidence="7" type="ORF">PPACK8108_LOCUS10384</name>
</gene>
<dbReference type="InterPro" id="IPR014436">
    <property type="entry name" value="Extradiol_dOase_DODA"/>
</dbReference>
<comment type="caution">
    <text evidence="7">The sequence shown here is derived from an EMBL/GenBank/DDBJ whole genome shotgun (WGS) entry which is preliminary data.</text>
</comment>
<comment type="similarity">
    <text evidence="2">Belongs to the DODA-type extradiol aromatic ring-opening dioxygenase family.</text>
</comment>
<feature type="domain" description="Extradiol ring-cleavage dioxygenase class III enzyme subunit B" evidence="6">
    <location>
        <begin position="58"/>
        <end position="309"/>
    </location>
</feature>